<evidence type="ECO:0000256" key="5">
    <source>
        <dbReference type="ARBA" id="ARBA00023316"/>
    </source>
</evidence>
<feature type="signal peptide" evidence="9">
    <location>
        <begin position="1"/>
        <end position="21"/>
    </location>
</feature>
<dbReference type="SUPFAM" id="SSF53756">
    <property type="entry name" value="UDP-Glycosyltransferase/glycogen phosphorylase"/>
    <property type="match status" value="1"/>
</dbReference>
<dbReference type="InterPro" id="IPR058654">
    <property type="entry name" value="Mok11-14/Ags1-like_TM"/>
</dbReference>
<keyword evidence="8" id="KW-0472">Membrane</keyword>
<feature type="transmembrane region" description="Helical" evidence="8">
    <location>
        <begin position="2061"/>
        <end position="2084"/>
    </location>
</feature>
<keyword evidence="8" id="KW-1133">Transmembrane helix</keyword>
<dbReference type="InterPro" id="IPR013534">
    <property type="entry name" value="Starch_synth_cat_dom"/>
</dbReference>
<dbReference type="Pfam" id="PF26127">
    <property type="entry name" value="12TM_Mok13"/>
    <property type="match status" value="1"/>
</dbReference>
<feature type="transmembrane region" description="Helical" evidence="8">
    <location>
        <begin position="2257"/>
        <end position="2279"/>
    </location>
</feature>
<dbReference type="SUPFAM" id="SSF51445">
    <property type="entry name" value="(Trans)glycosidases"/>
    <property type="match status" value="1"/>
</dbReference>
<feature type="transmembrane region" description="Helical" evidence="8">
    <location>
        <begin position="2286"/>
        <end position="2306"/>
    </location>
</feature>
<dbReference type="InterPro" id="IPR017853">
    <property type="entry name" value="GH"/>
</dbReference>
<evidence type="ECO:0000259" key="10">
    <source>
        <dbReference type="SMART" id="SM00642"/>
    </source>
</evidence>
<feature type="transmembrane region" description="Helical" evidence="8">
    <location>
        <begin position="2104"/>
        <end position="2125"/>
    </location>
</feature>
<dbReference type="GO" id="GO:0009277">
    <property type="term" value="C:fungal-type cell wall"/>
    <property type="evidence" value="ECO:0007669"/>
    <property type="project" value="TreeGrafter"/>
</dbReference>
<dbReference type="InterPro" id="IPR001296">
    <property type="entry name" value="Glyco_trans_1"/>
</dbReference>
<feature type="transmembrane region" description="Helical" evidence="8">
    <location>
        <begin position="2145"/>
        <end position="2164"/>
    </location>
</feature>
<dbReference type="PANTHER" id="PTHR47182:SF2">
    <property type="entry name" value="CELL WALL ALPHA-1,3-GLUCAN SYNTHASE AGS1"/>
    <property type="match status" value="1"/>
</dbReference>
<evidence type="ECO:0000256" key="2">
    <source>
        <dbReference type="ARBA" id="ARBA00012688"/>
    </source>
</evidence>
<feature type="region of interest" description="Disordered" evidence="7">
    <location>
        <begin position="1720"/>
        <end position="1762"/>
    </location>
</feature>
<dbReference type="Pfam" id="PF26108">
    <property type="entry name" value="GH_Mok13"/>
    <property type="match status" value="1"/>
</dbReference>
<feature type="domain" description="Glycosyl hydrolase family 13 catalytic" evidence="10">
    <location>
        <begin position="67"/>
        <end position="519"/>
    </location>
</feature>
<dbReference type="Pfam" id="PF26114">
    <property type="entry name" value="Ig_2_Mok13"/>
    <property type="match status" value="1"/>
</dbReference>
<dbReference type="Gene3D" id="3.40.50.2000">
    <property type="entry name" value="Glycogen Phosphorylase B"/>
    <property type="match status" value="2"/>
</dbReference>
<feature type="transmembrane region" description="Helical" evidence="8">
    <location>
        <begin position="2326"/>
        <end position="2346"/>
    </location>
</feature>
<accession>A0AAN8EHK0</accession>
<dbReference type="Pfam" id="PF00534">
    <property type="entry name" value="Glycos_transf_1"/>
    <property type="match status" value="1"/>
</dbReference>
<keyword evidence="12" id="KW-1185">Reference proteome</keyword>
<reference evidence="11 12" key="1">
    <citation type="submission" date="2022-12" db="EMBL/GenBank/DDBJ databases">
        <title>Genomic features and morphological characterization of a novel Knufia sp. strain isolated from spacecraft assembly facility.</title>
        <authorList>
            <person name="Teixeira M."/>
            <person name="Chander A.M."/>
            <person name="Stajich J.E."/>
            <person name="Venkateswaran K."/>
        </authorList>
    </citation>
    <scope>NUCLEOTIDE SEQUENCE [LARGE SCALE GENOMIC DNA]</scope>
    <source>
        <strain evidence="11 12">FJI-L2-BK-P2</strain>
    </source>
</reference>
<evidence type="ECO:0000313" key="12">
    <source>
        <dbReference type="Proteomes" id="UP001316803"/>
    </source>
</evidence>
<comment type="caution">
    <text evidence="11">The sequence shown here is derived from an EMBL/GenBank/DDBJ whole genome shotgun (WGS) entry which is preliminary data.</text>
</comment>
<dbReference type="EMBL" id="JAKLMC020000032">
    <property type="protein sequence ID" value="KAK5949770.1"/>
    <property type="molecule type" value="Genomic_DNA"/>
</dbReference>
<organism evidence="11 12">
    <name type="scientific">Knufia fluminis</name>
    <dbReference type="NCBI Taxonomy" id="191047"/>
    <lineage>
        <taxon>Eukaryota</taxon>
        <taxon>Fungi</taxon>
        <taxon>Dikarya</taxon>
        <taxon>Ascomycota</taxon>
        <taxon>Pezizomycotina</taxon>
        <taxon>Eurotiomycetes</taxon>
        <taxon>Chaetothyriomycetidae</taxon>
        <taxon>Chaetothyriales</taxon>
        <taxon>Trichomeriaceae</taxon>
        <taxon>Knufia</taxon>
    </lineage>
</organism>
<gene>
    <name evidence="11" type="ORF">OHC33_009159</name>
</gene>
<dbReference type="Pfam" id="PF26122">
    <property type="entry name" value="CBM_Mok13"/>
    <property type="match status" value="1"/>
</dbReference>
<dbReference type="InterPro" id="IPR058656">
    <property type="entry name" value="Mok11-13/Ags1-like_GH"/>
</dbReference>
<feature type="transmembrane region" description="Helical" evidence="8">
    <location>
        <begin position="1938"/>
        <end position="1960"/>
    </location>
</feature>
<keyword evidence="5" id="KW-0961">Cell wall biogenesis/degradation</keyword>
<keyword evidence="9" id="KW-0732">Signal</keyword>
<dbReference type="Proteomes" id="UP001316803">
    <property type="component" value="Unassembled WGS sequence"/>
</dbReference>
<feature type="transmembrane region" description="Helical" evidence="8">
    <location>
        <begin position="2027"/>
        <end position="2049"/>
    </location>
</feature>
<dbReference type="SMART" id="SM00642">
    <property type="entry name" value="Aamy"/>
    <property type="match status" value="1"/>
</dbReference>
<comment type="catalytic activity">
    <reaction evidence="6">
        <text>[(1-&gt;3)-alpha-D-glucosyl](n) + UDP-alpha-D-glucose = [(1-&gt;3)-alpha-D-glucosyl](n+1) + UDP + H(+)</text>
        <dbReference type="Rhea" id="RHEA:19749"/>
        <dbReference type="Rhea" id="RHEA-COMP:11150"/>
        <dbReference type="Rhea" id="RHEA-COMP:11151"/>
        <dbReference type="ChEBI" id="CHEBI:15378"/>
        <dbReference type="ChEBI" id="CHEBI:28100"/>
        <dbReference type="ChEBI" id="CHEBI:58223"/>
        <dbReference type="ChEBI" id="CHEBI:58885"/>
        <dbReference type="EC" id="2.4.1.183"/>
    </reaction>
</comment>
<feature type="transmembrane region" description="Helical" evidence="8">
    <location>
        <begin position="1972"/>
        <end position="1989"/>
    </location>
</feature>
<evidence type="ECO:0000313" key="11">
    <source>
        <dbReference type="EMBL" id="KAK5949770.1"/>
    </source>
</evidence>
<dbReference type="FunFam" id="3.40.50.2000:FF:000052">
    <property type="entry name" value="Alpha-1,3-glucan synthase Ags2"/>
    <property type="match status" value="1"/>
</dbReference>
<dbReference type="Pfam" id="PF00128">
    <property type="entry name" value="Alpha-amylase"/>
    <property type="match status" value="1"/>
</dbReference>
<feature type="chain" id="PRO_5042916316" description="alpha-1,3-glucan synthase" evidence="9">
    <location>
        <begin position="22"/>
        <end position="2357"/>
    </location>
</feature>
<feature type="transmembrane region" description="Helical" evidence="8">
    <location>
        <begin position="2184"/>
        <end position="2208"/>
    </location>
</feature>
<feature type="transmembrane region" description="Helical" evidence="8">
    <location>
        <begin position="1996"/>
        <end position="2015"/>
    </location>
</feature>
<evidence type="ECO:0000256" key="7">
    <source>
        <dbReference type="SAM" id="MobiDB-lite"/>
    </source>
</evidence>
<protein>
    <recommendedName>
        <fullName evidence="2">alpha-1,3-glucan synthase</fullName>
        <ecNumber evidence="2">2.4.1.183</ecNumber>
    </recommendedName>
</protein>
<dbReference type="EC" id="2.4.1.183" evidence="2"/>
<dbReference type="GO" id="GO:0047657">
    <property type="term" value="F:alpha-1,3-glucan synthase activity"/>
    <property type="evidence" value="ECO:0007669"/>
    <property type="project" value="UniProtKB-EC"/>
</dbReference>
<dbReference type="InterPro" id="IPR058657">
    <property type="entry name" value="Mok11-13/Ags1-like_Ig"/>
</dbReference>
<dbReference type="GO" id="GO:0070600">
    <property type="term" value="P:fungal-type cell wall (1-&gt;3)-alpha-glucan biosynthetic process"/>
    <property type="evidence" value="ECO:0007669"/>
    <property type="project" value="TreeGrafter"/>
</dbReference>
<dbReference type="InterPro" id="IPR058655">
    <property type="entry name" value="Mok11-14/Ags1-like"/>
</dbReference>
<dbReference type="CDD" id="cd03791">
    <property type="entry name" value="GT5_Glycogen_synthase_DULL1-like"/>
    <property type="match status" value="1"/>
</dbReference>
<keyword evidence="8" id="KW-0812">Transmembrane</keyword>
<dbReference type="Pfam" id="PF26111">
    <property type="entry name" value="Ig_Mok13"/>
    <property type="match status" value="1"/>
</dbReference>
<feature type="transmembrane region" description="Helical" evidence="8">
    <location>
        <begin position="2215"/>
        <end position="2237"/>
    </location>
</feature>
<evidence type="ECO:0000256" key="1">
    <source>
        <dbReference type="ARBA" id="ARBA00006122"/>
    </source>
</evidence>
<dbReference type="PANTHER" id="PTHR47182">
    <property type="entry name" value="CELL WALL ALPHA-1,3-GLUCAN SYNTHASE AGS1-RELATED"/>
    <property type="match status" value="1"/>
</dbReference>
<evidence type="ECO:0000256" key="6">
    <source>
        <dbReference type="ARBA" id="ARBA00048960"/>
    </source>
</evidence>
<dbReference type="InterPro" id="IPR058659">
    <property type="entry name" value="Mok11-13/Ags1-like_CBM"/>
</dbReference>
<dbReference type="Gene3D" id="3.20.20.80">
    <property type="entry name" value="Glycosidases"/>
    <property type="match status" value="1"/>
</dbReference>
<feature type="transmembrane region" description="Helical" evidence="8">
    <location>
        <begin position="1081"/>
        <end position="1103"/>
    </location>
</feature>
<name>A0AAN8EHK0_9EURO</name>
<evidence type="ECO:0000256" key="9">
    <source>
        <dbReference type="SAM" id="SignalP"/>
    </source>
</evidence>
<keyword evidence="4" id="KW-0808">Transferase</keyword>
<comment type="similarity">
    <text evidence="1">Belongs to the glycosyltransferase group 1 family.</text>
</comment>
<evidence type="ECO:0000256" key="3">
    <source>
        <dbReference type="ARBA" id="ARBA00022676"/>
    </source>
</evidence>
<dbReference type="InterPro" id="IPR006047">
    <property type="entry name" value="GH13_cat_dom"/>
</dbReference>
<evidence type="ECO:0000256" key="4">
    <source>
        <dbReference type="ARBA" id="ARBA00022679"/>
    </source>
</evidence>
<proteinExistence type="inferred from homology"/>
<sequence length="2357" mass="263268">MKASAGSLIICLFSLLSFTQALRYAQEHVGYNLNENETAVEPKHYNGIWANHTFQPSPSNWRFPFYVLTLDRFIDGDPTNNEANGTVFEHDWMSNQFRFGGDAAGVLDNLDYIQGMGLKAIYFTGSMMLNMPWSPDGFGPLDFTLLDRHHGNIEEWRIVIDEIHSRGMYVVFDNTMATMADLLGYGAPYTNATVEYSFDEYDYIWKDPERRYHDFQPSNDWDPTCKPPPIWEQNGYLETQDILDQYTGCRDSEFDMYGDILGTGAYPSYVNQFSRFASVQDRLREWRPDVLEKINVMSCIQIQMLDLDGFRMDKGVQTTLDAMADFSTYQRECARRVGKDNFLMVGEVVSDPKLAATYFGRGKKPDQALDVPRDGVFTSNTSDADGFIRPWGRTALDGAAFHYDIYGSLTRFLGLDGPWGSLGVDWVDMWNTFLKTHDLVNANTGLFDPRHMYGTTNQDVFRWPALANGTERQLLGMFVTSLELPGMPMVLYGEEQQFYTLENAAPDYVYGRTPMASQRAWQLHGCYNLGELLYVDMPFNSSSYGCYDDSVSLDHRDPSHPMRNILKRFFELREQYPTLNDGFNLTTLSTRIYDVFLRGSQGMSSPTGLWSVFRGRSSEIQDLTGQGHGNQPVWLLFHNENRTVTYDFDCASDNSTSQDGSMISAFPSGTTVRNLLYPYESYDLEASPFTLGLEDSTEPNGCIPRITFRPWEFKAFVPANEWEAPKPVITRVMPGHDARLLSSVDYDETESVPIQIHFSEEMDCDSVRDNLKIESFTETGQLASLNTTSIICQTTDPQDTPLVAQAGTTFVFGAILENVGNGVHTYTVDNATTTSGNAWTNARDKFMFRIGAEDNPMIFPESANYTKGLLQQDESSRDLFVIPKAAGADLVRYSTNWGSSYSDWKPYTGGQMTLTKQSWSGAKHQEWEGEHVIMNYWSKATGSSDHYQHADLGRENQPARRWPHAFVEGVFNQWGYDLGISNQMRQNDKGEWVFDLFTEWPTNITLNVWGMNPDGYPDKSAAYGDIDRDGVLDWVWPNSIANNFVNISAMPAKSKLGYRMVVNDGNFSYSMVPHGSAVTQLVVLILLAIVPFATALIGVKIFISAFYKIKFNRVGLETKTTFLSLQDSALSMLGLKHGAKKFGYEKQSANTPLELHTPAEPADASAPNDAFAVATGSPNRKTVLIATAEYEIEDYAVKIKIGGLGVMASLMGKSLGHQNLIWVVPCVGGVDYPFEDESHADPIEVRMMNQPYFVETHVHVVKNITYVLLDSPIFRKRTKAEPYPPRMDDLDSGLYYSAWNQCIAEALRRYKPDLYHINDYHGAAAPLYLLPDVIPCCLSLHNAEFQGMWPLRTKEQMAEMSRIFNLNSEIIKRYVQFGEVFNLLHAGASYLRIHQQGFGAVGVSKKYGKRSLARYPILWGLENIGALPNPDPSDTAPIDKPGTTLRATVDPEKERERGALREQAQQWAGLNVDPNAELFIFVGRWSLQKGIDLIADVFPWVLEKHKNTQLIAVGPVIDLYGRFAALKLAKLMEKYPGRVFSKPEFTALPPYLFGGAEFALMPSRDEPFGLVAVEFGRKGALCVGARVGGFGHMPGWWFTVEAVTTKHLASQFKNAISAALASDYDTRAMMRAYSLLQRFPVAQWVKDLETLQGKSIEASHINMDTAEGMKKWKSMMYNKSNLSLGTAPTLVGGRATPHLRSGASTPWAGSRVVSPAASSYDLRSGAASPMPSYPDLRSATASPMPSYGDLRSAAASPMPGRSRFHSRYASMQSLRQVHDQAGAREGRPGAISAADTLADSEASFDFNVLRASLIKVQEGQSAIEKPGAMTPTFNDTTNAYYDKYSHKLDKLNAKKSLPIEEYIVNSEKEWFNKYHAASLKGSRAASLAPTRRHSYDGETIAEETTNVRATTEYDALFGNGYVAPTGARKFLQRKIGTWYLYCFLLAFGQIISASSYQLTLLTGAVGEPADKLYVLCSIYLGFSFIWWVLYRTTKAVYCLSAPFLFFGLCFLLLAASKGAKTVSGRSWMFDVAAGIYAAGSAAGSMYFSLNFGTEGGTPSQVWAFRACVIAGSQQFLIAFLWYWGSFLTRSSANAGSNFTPSSTALTAICIPLALLMFGVGILLYLGLPDYYRQDPGAVPSFYRALLRRGIILWFWVMVILQNYWLSPPYNRNWLFLWSSQNAPAWAVALLVILFFGFVWAGMLAVLGYQSKQHSWIIPIFAIGLGAPRWCQMLWSLSGIGFHVPWGGLVGGALVSRAVWLWLGVLDALQGVGFGMILLMTLTRLHITFTLVAAQMIGALFTILGRVSAPDRIGAGTVFINLASDSLASVWFWVALICQLIICVGYLKFFRKAQLMKP</sequence>
<dbReference type="InterPro" id="IPR058658">
    <property type="entry name" value="Mok11-13/Ags1-like_Ig_2"/>
</dbReference>
<evidence type="ECO:0000256" key="8">
    <source>
        <dbReference type="SAM" id="Phobius"/>
    </source>
</evidence>
<dbReference type="Pfam" id="PF08323">
    <property type="entry name" value="Glyco_transf_5"/>
    <property type="match status" value="1"/>
</dbReference>
<keyword evidence="3" id="KW-0328">Glycosyltransferase</keyword>